<dbReference type="Proteomes" id="UP000517916">
    <property type="component" value="Unassembled WGS sequence"/>
</dbReference>
<evidence type="ECO:0000313" key="6">
    <source>
        <dbReference type="Proteomes" id="UP000517916"/>
    </source>
</evidence>
<dbReference type="InterPro" id="IPR013736">
    <property type="entry name" value="Xaa-Pro_dipept_C"/>
</dbReference>
<comment type="caution">
    <text evidence="5">The sequence shown here is derived from an EMBL/GenBank/DDBJ whole genome shotgun (WGS) entry which is preliminary data.</text>
</comment>
<evidence type="ECO:0000259" key="4">
    <source>
        <dbReference type="SMART" id="SM00939"/>
    </source>
</evidence>
<dbReference type="Gene3D" id="2.60.120.260">
    <property type="entry name" value="Galactose-binding domain-like"/>
    <property type="match status" value="1"/>
</dbReference>
<keyword evidence="1 5" id="KW-0378">Hydrolase</keyword>
<keyword evidence="3" id="KW-0732">Signal</keyword>
<organism evidence="5 6">
    <name type="scientific">Kutzneria viridogrisea</name>
    <dbReference type="NCBI Taxonomy" id="47990"/>
    <lineage>
        <taxon>Bacteria</taxon>
        <taxon>Bacillati</taxon>
        <taxon>Actinomycetota</taxon>
        <taxon>Actinomycetes</taxon>
        <taxon>Pseudonocardiales</taxon>
        <taxon>Pseudonocardiaceae</taxon>
        <taxon>Kutzneria</taxon>
    </lineage>
</organism>
<dbReference type="InterPro" id="IPR008979">
    <property type="entry name" value="Galactose-bd-like_sf"/>
</dbReference>
<feature type="signal peptide" evidence="3">
    <location>
        <begin position="1"/>
        <end position="29"/>
    </location>
</feature>
<feature type="domain" description="Xaa-Pro dipeptidyl-peptidase C-terminal" evidence="4">
    <location>
        <begin position="350"/>
        <end position="615"/>
    </location>
</feature>
<proteinExistence type="predicted"/>
<evidence type="ECO:0000256" key="1">
    <source>
        <dbReference type="ARBA" id="ARBA00022801"/>
    </source>
</evidence>
<dbReference type="SUPFAM" id="SSF53474">
    <property type="entry name" value="alpha/beta-Hydrolases"/>
    <property type="match status" value="1"/>
</dbReference>
<dbReference type="Pfam" id="PF02129">
    <property type="entry name" value="Peptidase_S15"/>
    <property type="match status" value="1"/>
</dbReference>
<dbReference type="GO" id="GO:0008239">
    <property type="term" value="F:dipeptidyl-peptidase activity"/>
    <property type="evidence" value="ECO:0007669"/>
    <property type="project" value="UniProtKB-EC"/>
</dbReference>
<protein>
    <submittedName>
        <fullName evidence="5">X-Pro dipeptidyl-peptidase</fullName>
        <ecNumber evidence="5">3.4.14.11</ecNumber>
    </submittedName>
</protein>
<sequence>MKVSHLTRPLIALLVVAFTGLGTAGAALAAQSPHDGGSQPVYSYANAVRETAWVDTGLKDPQGRAVRVAADIIRPAEPASQGRTVPTIMDASPYYSCCGRGNESQLKTYDSAGNPVQFPLYYDNYFVPRGYAVVLVDLAGTNRSNGCVDVGGPSDITSAKAVVDWLNGRATGYTSATGSTRATASWSNGSVGMIGKSWDGTIANGVAATGVAGLKTIVPISAISSWYDYYRANGASLTAGTPAGLATYVWNSGAQSGCSSVQSATSAGSPSNGNYTSWWAQRNYYANAANVKASVFVAHGVNDLNVKTINFGQWWDALGANGVQRKIWLSQTGHVDPFDYRRTDWVDTLHRWFDHYLMGIDNGVDREPVASVERTPDHWVDDPSWPAAPSATTLKLAATGTNGLGRLGSTAPAPGATESFTDNPGQGERDWTANPDSVLGSRVLFSSGTLTSDLRVSGTGSITVTASSSLNNARLSAVLVDLGPETIRNFEGSGEGITTLDTKSCWGDSAAGDSACFKDAAADTVDVDSYVISRGWADLGHYASLNSQQQLTPGKAYTMTFKLATTDHVVSAGHRLALVIGGTDNGQITGSSRPRVTVDLTRTTVQVPLVGTLPK</sequence>
<gene>
    <name evidence="5" type="ORF">BC739_003775</name>
</gene>
<dbReference type="Pfam" id="PF08530">
    <property type="entry name" value="PepX_C"/>
    <property type="match status" value="1"/>
</dbReference>
<feature type="region of interest" description="Disordered" evidence="2">
    <location>
        <begin position="403"/>
        <end position="430"/>
    </location>
</feature>
<feature type="chain" id="PRO_5047326598" evidence="3">
    <location>
        <begin position="30"/>
        <end position="615"/>
    </location>
</feature>
<dbReference type="NCBIfam" id="NF003780">
    <property type="entry name" value="PRK05371.1-1"/>
    <property type="match status" value="1"/>
</dbReference>
<dbReference type="EMBL" id="JACJID010000002">
    <property type="protein sequence ID" value="MBA8926576.1"/>
    <property type="molecule type" value="Genomic_DNA"/>
</dbReference>
<dbReference type="Gene3D" id="3.40.50.1820">
    <property type="entry name" value="alpha/beta hydrolase"/>
    <property type="match status" value="2"/>
</dbReference>
<name>A0ABR6BI84_9PSEU</name>
<keyword evidence="6" id="KW-1185">Reference proteome</keyword>
<evidence type="ECO:0000313" key="5">
    <source>
        <dbReference type="EMBL" id="MBA8926576.1"/>
    </source>
</evidence>
<evidence type="ECO:0000256" key="2">
    <source>
        <dbReference type="SAM" id="MobiDB-lite"/>
    </source>
</evidence>
<evidence type="ECO:0000256" key="3">
    <source>
        <dbReference type="SAM" id="SignalP"/>
    </source>
</evidence>
<dbReference type="InterPro" id="IPR000383">
    <property type="entry name" value="Xaa-Pro-like_dom"/>
</dbReference>
<dbReference type="SMART" id="SM00939">
    <property type="entry name" value="PepX_C"/>
    <property type="match status" value="1"/>
</dbReference>
<dbReference type="InterPro" id="IPR029058">
    <property type="entry name" value="AB_hydrolase_fold"/>
</dbReference>
<dbReference type="EC" id="3.4.14.11" evidence="5"/>
<accession>A0ABR6BI84</accession>
<dbReference type="SUPFAM" id="SSF49785">
    <property type="entry name" value="Galactose-binding domain-like"/>
    <property type="match status" value="1"/>
</dbReference>
<reference evidence="5 6" key="1">
    <citation type="submission" date="2020-08" db="EMBL/GenBank/DDBJ databases">
        <title>Genomic Encyclopedia of Archaeal and Bacterial Type Strains, Phase II (KMG-II): from individual species to whole genera.</title>
        <authorList>
            <person name="Goeker M."/>
        </authorList>
    </citation>
    <scope>NUCLEOTIDE SEQUENCE [LARGE SCALE GENOMIC DNA]</scope>
    <source>
        <strain evidence="5 6">DSM 43850</strain>
    </source>
</reference>